<evidence type="ECO:0000256" key="10">
    <source>
        <dbReference type="ARBA" id="ARBA00023136"/>
    </source>
</evidence>
<feature type="region of interest" description="Disordered" evidence="16">
    <location>
        <begin position="1"/>
        <end position="20"/>
    </location>
</feature>
<dbReference type="PANTHER" id="PTHR24161">
    <property type="entry name" value="ANK_REP_REGION DOMAIN-CONTAINING PROTEIN-RELATED"/>
    <property type="match status" value="1"/>
</dbReference>
<keyword evidence="19" id="KW-1185">Reference proteome</keyword>
<evidence type="ECO:0000256" key="15">
    <source>
        <dbReference type="RuleBase" id="RU079119"/>
    </source>
</evidence>
<dbReference type="InterPro" id="IPR036770">
    <property type="entry name" value="Ankyrin_rpt-contain_sf"/>
</dbReference>
<feature type="transmembrane region" description="Helical" evidence="15">
    <location>
        <begin position="471"/>
        <end position="493"/>
    </location>
</feature>
<evidence type="ECO:0000256" key="16">
    <source>
        <dbReference type="SAM" id="MobiDB-lite"/>
    </source>
</evidence>
<feature type="domain" description="Palmitoyltransferase DHHC" evidence="17">
    <location>
        <begin position="382"/>
        <end position="509"/>
    </location>
</feature>
<dbReference type="FunFam" id="1.25.40.20:FF:000334">
    <property type="entry name" value="S-acyltransferase"/>
    <property type="match status" value="1"/>
</dbReference>
<evidence type="ECO:0000313" key="18">
    <source>
        <dbReference type="EMBL" id="KAG8372671.1"/>
    </source>
</evidence>
<evidence type="ECO:0000256" key="5">
    <source>
        <dbReference type="ARBA" id="ARBA00022692"/>
    </source>
</evidence>
<comment type="catalytic activity">
    <reaction evidence="13 15">
        <text>L-cysteinyl-[protein] + hexadecanoyl-CoA = S-hexadecanoyl-L-cysteinyl-[protein] + CoA</text>
        <dbReference type="Rhea" id="RHEA:36683"/>
        <dbReference type="Rhea" id="RHEA-COMP:10131"/>
        <dbReference type="Rhea" id="RHEA-COMP:11032"/>
        <dbReference type="ChEBI" id="CHEBI:29950"/>
        <dbReference type="ChEBI" id="CHEBI:57287"/>
        <dbReference type="ChEBI" id="CHEBI:57379"/>
        <dbReference type="ChEBI" id="CHEBI:74151"/>
        <dbReference type="EC" id="2.3.1.225"/>
    </reaction>
</comment>
<feature type="repeat" description="ANK" evidence="14">
    <location>
        <begin position="208"/>
        <end position="240"/>
    </location>
</feature>
<reference evidence="18" key="1">
    <citation type="submission" date="2019-10" db="EMBL/GenBank/DDBJ databases">
        <authorList>
            <person name="Zhang R."/>
            <person name="Pan Y."/>
            <person name="Wang J."/>
            <person name="Ma R."/>
            <person name="Yu S."/>
        </authorList>
    </citation>
    <scope>NUCLEOTIDE SEQUENCE</scope>
    <source>
        <strain evidence="18">LA-IB0</strain>
        <tissue evidence="18">Leaf</tissue>
    </source>
</reference>
<comment type="domain">
    <text evidence="15">The DHHC domain is required for palmitoyltransferase activity.</text>
</comment>
<keyword evidence="10 15" id="KW-0472">Membrane</keyword>
<evidence type="ECO:0000256" key="6">
    <source>
        <dbReference type="ARBA" id="ARBA00022737"/>
    </source>
</evidence>
<dbReference type="EC" id="2.3.1.225" evidence="15"/>
<evidence type="ECO:0000256" key="13">
    <source>
        <dbReference type="ARBA" id="ARBA00048048"/>
    </source>
</evidence>
<dbReference type="PROSITE" id="PS50297">
    <property type="entry name" value="ANK_REP_REGION"/>
    <property type="match status" value="3"/>
</dbReference>
<dbReference type="GO" id="GO:0000139">
    <property type="term" value="C:Golgi membrane"/>
    <property type="evidence" value="ECO:0007669"/>
    <property type="project" value="UniProtKB-SubCell"/>
</dbReference>
<feature type="transmembrane region" description="Helical" evidence="15">
    <location>
        <begin position="427"/>
        <end position="451"/>
    </location>
</feature>
<evidence type="ECO:0000256" key="12">
    <source>
        <dbReference type="ARBA" id="ARBA00023288"/>
    </source>
</evidence>
<evidence type="ECO:0000256" key="7">
    <source>
        <dbReference type="ARBA" id="ARBA00022989"/>
    </source>
</evidence>
<feature type="compositionally biased region" description="Acidic residues" evidence="16">
    <location>
        <begin position="1"/>
        <end position="10"/>
    </location>
</feature>
<dbReference type="PROSITE" id="PS50088">
    <property type="entry name" value="ANK_REPEAT"/>
    <property type="match status" value="4"/>
</dbReference>
<evidence type="ECO:0000256" key="9">
    <source>
        <dbReference type="ARBA" id="ARBA00023043"/>
    </source>
</evidence>
<keyword evidence="9 14" id="KW-0040">ANK repeat</keyword>
<dbReference type="AlphaFoldDB" id="A0AAV6WNT4"/>
<feature type="repeat" description="ANK" evidence="14">
    <location>
        <begin position="75"/>
        <end position="107"/>
    </location>
</feature>
<evidence type="ECO:0000256" key="11">
    <source>
        <dbReference type="ARBA" id="ARBA00023139"/>
    </source>
</evidence>
<feature type="transmembrane region" description="Helical" evidence="15">
    <location>
        <begin position="316"/>
        <end position="339"/>
    </location>
</feature>
<organism evidence="18 19">
    <name type="scientific">Buddleja alternifolia</name>
    <dbReference type="NCBI Taxonomy" id="168488"/>
    <lineage>
        <taxon>Eukaryota</taxon>
        <taxon>Viridiplantae</taxon>
        <taxon>Streptophyta</taxon>
        <taxon>Embryophyta</taxon>
        <taxon>Tracheophyta</taxon>
        <taxon>Spermatophyta</taxon>
        <taxon>Magnoliopsida</taxon>
        <taxon>eudicotyledons</taxon>
        <taxon>Gunneridae</taxon>
        <taxon>Pentapetalae</taxon>
        <taxon>asterids</taxon>
        <taxon>lamiids</taxon>
        <taxon>Lamiales</taxon>
        <taxon>Scrophulariaceae</taxon>
        <taxon>Buddlejeae</taxon>
        <taxon>Buddleja</taxon>
    </lineage>
</organism>
<evidence type="ECO:0000256" key="14">
    <source>
        <dbReference type="PROSITE-ProRule" id="PRU00023"/>
    </source>
</evidence>
<dbReference type="InterPro" id="IPR002110">
    <property type="entry name" value="Ankyrin_rpt"/>
</dbReference>
<dbReference type="Pfam" id="PF01529">
    <property type="entry name" value="DHHC"/>
    <property type="match status" value="1"/>
</dbReference>
<proteinExistence type="inferred from homology"/>
<evidence type="ECO:0000259" key="17">
    <source>
        <dbReference type="Pfam" id="PF01529"/>
    </source>
</evidence>
<feature type="repeat" description="ANK" evidence="14">
    <location>
        <begin position="175"/>
        <end position="207"/>
    </location>
</feature>
<feature type="repeat" description="ANK" evidence="14">
    <location>
        <begin position="108"/>
        <end position="140"/>
    </location>
</feature>
<keyword evidence="7 15" id="KW-1133">Transmembrane helix</keyword>
<feature type="region of interest" description="Disordered" evidence="16">
    <location>
        <begin position="588"/>
        <end position="612"/>
    </location>
</feature>
<evidence type="ECO:0000313" key="19">
    <source>
        <dbReference type="Proteomes" id="UP000826271"/>
    </source>
</evidence>
<keyword evidence="6" id="KW-0677">Repeat</keyword>
<keyword evidence="5 15" id="KW-0812">Transmembrane</keyword>
<keyword evidence="11" id="KW-0564">Palmitate</keyword>
<evidence type="ECO:0000256" key="8">
    <source>
        <dbReference type="ARBA" id="ARBA00023034"/>
    </source>
</evidence>
<dbReference type="PANTHER" id="PTHR24161:SF17">
    <property type="entry name" value="PALMITOYLTRANSFERASE"/>
    <property type="match status" value="1"/>
</dbReference>
<protein>
    <recommendedName>
        <fullName evidence="15">S-acyltransferase</fullName>
        <ecNumber evidence="15">2.3.1.225</ecNumber>
    </recommendedName>
    <alternativeName>
        <fullName evidence="15">Palmitoyltransferase</fullName>
    </alternativeName>
</protein>
<keyword evidence="15" id="KW-0012">Acyltransferase</keyword>
<evidence type="ECO:0000256" key="3">
    <source>
        <dbReference type="ARBA" id="ARBA00008574"/>
    </source>
</evidence>
<dbReference type="SMART" id="SM00248">
    <property type="entry name" value="ANK"/>
    <property type="match status" value="7"/>
</dbReference>
<keyword evidence="8" id="KW-0333">Golgi apparatus</keyword>
<gene>
    <name evidence="18" type="ORF">BUALT_Bualt12G0090900</name>
</gene>
<comment type="subcellular location">
    <subcellularLocation>
        <location evidence="1">Endomembrane system</location>
        <topology evidence="1">Multi-pass membrane protein</topology>
    </subcellularLocation>
    <subcellularLocation>
        <location evidence="2">Golgi apparatus membrane</location>
    </subcellularLocation>
</comment>
<evidence type="ECO:0000256" key="4">
    <source>
        <dbReference type="ARBA" id="ARBA00022679"/>
    </source>
</evidence>
<dbReference type="Gene3D" id="1.25.40.20">
    <property type="entry name" value="Ankyrin repeat-containing domain"/>
    <property type="match status" value="2"/>
</dbReference>
<accession>A0AAV6WNT4</accession>
<feature type="transmembrane region" description="Helical" evidence="15">
    <location>
        <begin position="286"/>
        <end position="304"/>
    </location>
</feature>
<dbReference type="SUPFAM" id="SSF48403">
    <property type="entry name" value="Ankyrin repeat"/>
    <property type="match status" value="1"/>
</dbReference>
<evidence type="ECO:0000256" key="1">
    <source>
        <dbReference type="ARBA" id="ARBA00004127"/>
    </source>
</evidence>
<dbReference type="PROSITE" id="PS50216">
    <property type="entry name" value="DHHC"/>
    <property type="match status" value="1"/>
</dbReference>
<evidence type="ECO:0000256" key="2">
    <source>
        <dbReference type="ARBA" id="ARBA00004394"/>
    </source>
</evidence>
<dbReference type="Proteomes" id="UP000826271">
    <property type="component" value="Unassembled WGS sequence"/>
</dbReference>
<dbReference type="GO" id="GO:0019706">
    <property type="term" value="F:protein-cysteine S-palmitoyltransferase activity"/>
    <property type="evidence" value="ECO:0007669"/>
    <property type="project" value="UniProtKB-EC"/>
</dbReference>
<dbReference type="Pfam" id="PF12796">
    <property type="entry name" value="Ank_2"/>
    <property type="match status" value="2"/>
</dbReference>
<dbReference type="EMBL" id="WHWC01000012">
    <property type="protein sequence ID" value="KAG8372671.1"/>
    <property type="molecule type" value="Genomic_DNA"/>
</dbReference>
<dbReference type="InterPro" id="IPR001594">
    <property type="entry name" value="Palmitoyltrfase_DHHC"/>
</dbReference>
<name>A0AAV6WNT4_9LAMI</name>
<comment type="caution">
    <text evidence="18">The sequence shown here is derived from an EMBL/GenBank/DDBJ whole genome shotgun (WGS) entry which is preliminary data.</text>
</comment>
<sequence length="632" mass="69473">MASEIEVVEEVESRDHRPQPYSNGVAEAAAATAAVVVEDESLRNDVYTAAAYGDMEKLQRLVESEGCSVSEPDALGYYALQWAALNNRTAAAQYIIEHGGDISARDHTGQTAMHWSAVRGAIEVAELLLQEGARVSLADFNGYQITHVAAQYGQTSFLCHIVSKWNADPDVPDNDGRSPLHWAAYKGFADCIRLLLYLNAHRGRQDKEGCTPLHWAAIRGNLEACTVLVQAGKKEDLMVTDNTGLTPAQLAADKNHRQIAFFLGNARKLFDKRWDGNSLLGKLTKLGLAPVLLCVIFLMLVMYMHSVVTASNLPRLTAGFGLFAWMGVFLATAGLILFYRCSSKDPGYIRMNVHDSENVKDDEPLLKIEINNPALLAGNWSQLCATCKIVRPLRAKHCSTCDRCVEQFDHHCPWVSNCIGKKNKWDFFLFLVLEVLAMLITGAVALTRVLTDPLAPSTFGAWLSHAGNQHFGALSFLVADFFILSGVAVLTCVQASQIARNITTNEMANMMRYSYLRGPSGRFRNPYDHGCKKNCSDFLINGYNEDVEFTEESREAAEGIGMMQMTRNDVHQTNEPNGHLVIDVNKNTNSHQGHLHSSHCSHSHSHSNSSNVPLGLGIGLGRNVARPAVGSS</sequence>
<keyword evidence="4 15" id="KW-0808">Transferase</keyword>
<feature type="compositionally biased region" description="Basic residues" evidence="16">
    <location>
        <begin position="593"/>
        <end position="605"/>
    </location>
</feature>
<dbReference type="FunFam" id="1.25.40.20:FF:000300">
    <property type="entry name" value="S-acyltransferase"/>
    <property type="match status" value="1"/>
</dbReference>
<comment type="similarity">
    <text evidence="3 15">Belongs to the DHHC palmitoyltransferase family.</text>
</comment>
<keyword evidence="12" id="KW-0449">Lipoprotein</keyword>